<dbReference type="InterPro" id="IPR002048">
    <property type="entry name" value="EF_hand_dom"/>
</dbReference>
<dbReference type="EnsemblProtists" id="PYU1_T003493">
    <property type="protein sequence ID" value="PYU1_T003493"/>
    <property type="gene ID" value="PYU1_G003483"/>
</dbReference>
<feature type="compositionally biased region" description="Basic and acidic residues" evidence="2">
    <location>
        <begin position="892"/>
        <end position="908"/>
    </location>
</feature>
<dbReference type="InterPro" id="IPR018247">
    <property type="entry name" value="EF_Hand_1_Ca_BS"/>
</dbReference>
<feature type="domain" description="EF-hand" evidence="3">
    <location>
        <begin position="523"/>
        <end position="558"/>
    </location>
</feature>
<dbReference type="VEuPathDB" id="FungiDB:PYU1_G003483"/>
<keyword evidence="1" id="KW-0106">Calcium</keyword>
<evidence type="ECO:0000256" key="1">
    <source>
        <dbReference type="ARBA" id="ARBA00022837"/>
    </source>
</evidence>
<name>K3WEV2_GLOUD</name>
<dbReference type="eggNOG" id="KOG4308">
    <property type="taxonomic scope" value="Eukaryota"/>
</dbReference>
<feature type="domain" description="EF-hand" evidence="3">
    <location>
        <begin position="486"/>
        <end position="521"/>
    </location>
</feature>
<dbReference type="PROSITE" id="PS50222">
    <property type="entry name" value="EF_HAND_2"/>
    <property type="match status" value="3"/>
</dbReference>
<dbReference type="Pfam" id="PF14771">
    <property type="entry name" value="DUF4476"/>
    <property type="match status" value="1"/>
</dbReference>
<evidence type="ECO:0000256" key="2">
    <source>
        <dbReference type="SAM" id="MobiDB-lite"/>
    </source>
</evidence>
<dbReference type="STRING" id="431595.K3WEV2"/>
<dbReference type="Proteomes" id="UP000019132">
    <property type="component" value="Unassembled WGS sequence"/>
</dbReference>
<dbReference type="Gene3D" id="3.80.10.10">
    <property type="entry name" value="Ribonuclease Inhibitor"/>
    <property type="match status" value="2"/>
</dbReference>
<dbReference type="AlphaFoldDB" id="K3WEV2"/>
<evidence type="ECO:0000259" key="3">
    <source>
        <dbReference type="PROSITE" id="PS50222"/>
    </source>
</evidence>
<dbReference type="OMA" id="NWENFRN"/>
<dbReference type="SMART" id="SM00054">
    <property type="entry name" value="EFh"/>
    <property type="match status" value="3"/>
</dbReference>
<feature type="domain" description="EF-hand" evidence="3">
    <location>
        <begin position="425"/>
        <end position="460"/>
    </location>
</feature>
<dbReference type="SUPFAM" id="SSF47473">
    <property type="entry name" value="EF-hand"/>
    <property type="match status" value="1"/>
</dbReference>
<dbReference type="InterPro" id="IPR052394">
    <property type="entry name" value="LRR-containing"/>
</dbReference>
<dbReference type="InterPro" id="IPR032675">
    <property type="entry name" value="LRR_dom_sf"/>
</dbReference>
<accession>K3WEV2</accession>
<dbReference type="PROSITE" id="PS00018">
    <property type="entry name" value="EF_HAND_1"/>
    <property type="match status" value="3"/>
</dbReference>
<evidence type="ECO:0000313" key="5">
    <source>
        <dbReference type="Proteomes" id="UP000019132"/>
    </source>
</evidence>
<dbReference type="Pfam" id="PF13499">
    <property type="entry name" value="EF-hand_7"/>
    <property type="match status" value="1"/>
</dbReference>
<organism evidence="4 5">
    <name type="scientific">Globisporangium ultimum (strain ATCC 200006 / CBS 805.95 / DAOM BR144)</name>
    <name type="common">Pythium ultimum</name>
    <dbReference type="NCBI Taxonomy" id="431595"/>
    <lineage>
        <taxon>Eukaryota</taxon>
        <taxon>Sar</taxon>
        <taxon>Stramenopiles</taxon>
        <taxon>Oomycota</taxon>
        <taxon>Peronosporomycetes</taxon>
        <taxon>Pythiales</taxon>
        <taxon>Pythiaceae</taxon>
        <taxon>Globisporangium</taxon>
    </lineage>
</organism>
<feature type="region of interest" description="Disordered" evidence="2">
    <location>
        <begin position="892"/>
        <end position="930"/>
    </location>
</feature>
<dbReference type="InterPro" id="IPR001611">
    <property type="entry name" value="Leu-rich_rpt"/>
</dbReference>
<dbReference type="EMBL" id="GL376603">
    <property type="status" value="NOT_ANNOTATED_CDS"/>
    <property type="molecule type" value="Genomic_DNA"/>
</dbReference>
<dbReference type="PANTHER" id="PTHR24114">
    <property type="entry name" value="LEUCINE RICH REPEAT FAMILY PROTEIN"/>
    <property type="match status" value="1"/>
</dbReference>
<dbReference type="CDD" id="cd00051">
    <property type="entry name" value="EFh"/>
    <property type="match status" value="1"/>
</dbReference>
<reference evidence="5" key="1">
    <citation type="journal article" date="2010" name="Genome Biol.">
        <title>Genome sequence of the necrotrophic plant pathogen Pythium ultimum reveals original pathogenicity mechanisms and effector repertoire.</title>
        <authorList>
            <person name="Levesque C.A."/>
            <person name="Brouwer H."/>
            <person name="Cano L."/>
            <person name="Hamilton J.P."/>
            <person name="Holt C."/>
            <person name="Huitema E."/>
            <person name="Raffaele S."/>
            <person name="Robideau G.P."/>
            <person name="Thines M."/>
            <person name="Win J."/>
            <person name="Zerillo M.M."/>
            <person name="Beakes G.W."/>
            <person name="Boore J.L."/>
            <person name="Busam D."/>
            <person name="Dumas B."/>
            <person name="Ferriera S."/>
            <person name="Fuerstenberg S.I."/>
            <person name="Gachon C.M."/>
            <person name="Gaulin E."/>
            <person name="Govers F."/>
            <person name="Grenville-Briggs L."/>
            <person name="Horner N."/>
            <person name="Hostetler J."/>
            <person name="Jiang R.H."/>
            <person name="Johnson J."/>
            <person name="Krajaejun T."/>
            <person name="Lin H."/>
            <person name="Meijer H.J."/>
            <person name="Moore B."/>
            <person name="Morris P."/>
            <person name="Phuntmart V."/>
            <person name="Puiu D."/>
            <person name="Shetty J."/>
            <person name="Stajich J.E."/>
            <person name="Tripathy S."/>
            <person name="Wawra S."/>
            <person name="van West P."/>
            <person name="Whitty B.R."/>
            <person name="Coutinho P.M."/>
            <person name="Henrissat B."/>
            <person name="Martin F."/>
            <person name="Thomas P.D."/>
            <person name="Tyler B.M."/>
            <person name="De Vries R.P."/>
            <person name="Kamoun S."/>
            <person name="Yandell M."/>
            <person name="Tisserat N."/>
            <person name="Buell C.R."/>
        </authorList>
    </citation>
    <scope>NUCLEOTIDE SEQUENCE</scope>
    <source>
        <strain evidence="5">DAOM:BR144</strain>
    </source>
</reference>
<dbReference type="Pfam" id="PF13202">
    <property type="entry name" value="EF-hand_5"/>
    <property type="match status" value="1"/>
</dbReference>
<protein>
    <recommendedName>
        <fullName evidence="3">EF-hand domain-containing protein</fullName>
    </recommendedName>
</protein>
<reference evidence="5" key="2">
    <citation type="submission" date="2010-04" db="EMBL/GenBank/DDBJ databases">
        <authorList>
            <person name="Buell R."/>
            <person name="Hamilton J."/>
            <person name="Hostetler J."/>
        </authorList>
    </citation>
    <scope>NUCLEOTIDE SEQUENCE [LARGE SCALE GENOMIC DNA]</scope>
    <source>
        <strain evidence="5">DAOM:BR144</strain>
    </source>
</reference>
<dbReference type="Gene3D" id="1.10.238.10">
    <property type="entry name" value="EF-hand"/>
    <property type="match status" value="2"/>
</dbReference>
<dbReference type="SUPFAM" id="SSF52047">
    <property type="entry name" value="RNI-like"/>
    <property type="match status" value="1"/>
</dbReference>
<proteinExistence type="predicted"/>
<dbReference type="PANTHER" id="PTHR24114:SF2">
    <property type="entry name" value="F-BOX DOMAIN-CONTAINING PROTEIN-RELATED"/>
    <property type="match status" value="1"/>
</dbReference>
<evidence type="ECO:0000313" key="4">
    <source>
        <dbReference type="EnsemblProtists" id="PYU1_T003493"/>
    </source>
</evidence>
<keyword evidence="5" id="KW-1185">Reference proteome</keyword>
<sequence length="1155" mass="128981">MTKVFDFSFQSLGDEFIFEFAKCIVQDIPFVEEILVRDNRLSDAGLNALLEAISEGSSMLNLHRLDISQNEIGEKSAHTLRAYVASSHCTLQILHVENADIDDRECAAFMTAFEKNLSIKHLWMSRNCIGKLEHLNVVQPDFTTGGEAIASMLQKNLVLVHLDLSWNYLRLASSITLAHSIDENCTLIELNLSYNACGDAGAMMFGEALRFNQRLEVLDLSYNSIGCRGAMVLANAIRVNRTLRSLQLNGNNIGKEGGQLMLFALCDNHTEDGCDVGLHGCNLAAAVSSMGPVGSSASYAHTTGSAAVPGNGVEVNVNALPLYTASSNRIFNPKEPTGRYVLNLSEAYDKMIVMELVRLARFKKGCRFLRIEHWASATVASVHPPPASGKKSIVLIRKEKESPATLLHPTSHATTSSGAEEKSNLETHGLDALFTNIDRDKSGSIDRKEVMRVLNRIGLFPQMDNLTSVLETYDYNQSGYLEEGEFSAFFFHAVFHMIDIDQSGKIDADEMEDAFKMLGMHDYDQKEIAAAIATYDISGDGEIEESEFVEFMKDSLLEKIKLQIIAPALPSTSSSSSSGKEARFQHGVSGGLCEENMPVVLLDTTTHKPWIVPDVGRVEIEFLYERETFASNEEAHRQCKISQAGIEQLIRNITKQANSKSEQDELFHVAIHDSEIRFTAAQAYQVLEACGYMKPVEKKIEMIAMILLQMLTAKEAQILVSRALTIQQRCRLKAELGSAYSVVLGNPTAHYSFDLAKPKDRIALNKIAEVAQSEKLFSKYKSGRADTSQHGNWENFRNEELDGQKIVLTNAFFLVLPRRGKLSFDYVSTTRPKRGTTPMSARRFDQLIHELSANLNTLSGRKQSCHDIEEAEDKVDDDLDKDDDDDNHEAEIQARSNEDTQNEPKEQTSHTQKRSSSSKQAELWKRTRSSVSKRRGAGAWLVISETSSKFVLAETTKENIGMKLVQIESAICDRWLSCDQAAQIIACMPTAFQARPETARILFSRLIDVNNFYRIYDALDSQEDQYMCVKTLGWLNICNPMAPERRYVLDVSVRDEREMTKLLVELAIAEPGENWINQRFSAAKGEPGIPGWKLPVRWEKEDDGSKDGKDGGGVNRTGYLEMEYYSGQDRGCAPVPAFRKTLLNRTLCGTKQYCL</sequence>
<dbReference type="HOGENOM" id="CLU_003344_1_0_1"/>
<dbReference type="InterPro" id="IPR011992">
    <property type="entry name" value="EF-hand-dom_pair"/>
</dbReference>
<dbReference type="InParanoid" id="K3WEV2"/>
<reference evidence="4" key="3">
    <citation type="submission" date="2015-02" db="UniProtKB">
        <authorList>
            <consortium name="EnsemblProtists"/>
        </authorList>
    </citation>
    <scope>IDENTIFICATION</scope>
    <source>
        <strain evidence="4">DAOM BR144</strain>
    </source>
</reference>
<dbReference type="eggNOG" id="KOG0032">
    <property type="taxonomic scope" value="Eukaryota"/>
</dbReference>
<dbReference type="SMART" id="SM00368">
    <property type="entry name" value="LRR_RI"/>
    <property type="match status" value="6"/>
</dbReference>
<dbReference type="Pfam" id="PF13516">
    <property type="entry name" value="LRR_6"/>
    <property type="match status" value="3"/>
</dbReference>
<dbReference type="InterPro" id="IPR028011">
    <property type="entry name" value="DUF4476"/>
</dbReference>
<dbReference type="GO" id="GO:0005509">
    <property type="term" value="F:calcium ion binding"/>
    <property type="evidence" value="ECO:0007669"/>
    <property type="project" value="InterPro"/>
</dbReference>